<dbReference type="SUPFAM" id="SSF53474">
    <property type="entry name" value="alpha/beta-Hydrolases"/>
    <property type="match status" value="1"/>
</dbReference>
<gene>
    <name evidence="2" type="ORF">BO99DRAFT_385590</name>
</gene>
<proteinExistence type="predicted"/>
<name>A0A2V5H4D2_ASPV1</name>
<feature type="domain" description="Dienelactone hydrolase" evidence="1">
    <location>
        <begin position="31"/>
        <end position="246"/>
    </location>
</feature>
<protein>
    <recommendedName>
        <fullName evidence="1">Dienelactone hydrolase domain-containing protein</fullName>
    </recommendedName>
</protein>
<dbReference type="AlphaFoldDB" id="A0A2V5H4D2"/>
<evidence type="ECO:0000259" key="1">
    <source>
        <dbReference type="Pfam" id="PF01738"/>
    </source>
</evidence>
<dbReference type="InterPro" id="IPR002925">
    <property type="entry name" value="Dienelactn_hydro"/>
</dbReference>
<sequence>MTCEACRTIPPVVAEGYTPKGTYEGVAGLNTYITGAQDAAYGLIDIYDIFGLSNQTLQGADLLAARLHAVVLVPDFFHGDKADPAWLPPDTPKKQAALTKFISTRASPTDAVKVLEAAVAVYRERFPRVQAWAATGLCWGGKVAVLASGPNTPFIASGQVHPGRMDAADAQRLTIPHVVLASKDEPAAVVQAYAKTIAANGLGGHVETYSTMWHGWMGARANLEAEESLAEYKRGYNQLADFFEKYFQKVGATVQ</sequence>
<dbReference type="PANTHER" id="PTHR47668:SF1">
    <property type="entry name" value="DIENELACTONE HYDROLASE DOMAIN-CONTAINING PROTEIN-RELATED"/>
    <property type="match status" value="1"/>
</dbReference>
<dbReference type="EMBL" id="KZ825139">
    <property type="protein sequence ID" value="PYI18929.1"/>
    <property type="molecule type" value="Genomic_DNA"/>
</dbReference>
<dbReference type="Proteomes" id="UP000249829">
    <property type="component" value="Unassembled WGS sequence"/>
</dbReference>
<dbReference type="Gene3D" id="3.40.50.1820">
    <property type="entry name" value="alpha/beta hydrolase"/>
    <property type="match status" value="1"/>
</dbReference>
<dbReference type="InterPro" id="IPR029058">
    <property type="entry name" value="AB_hydrolase_fold"/>
</dbReference>
<dbReference type="Pfam" id="PF01738">
    <property type="entry name" value="DLH"/>
    <property type="match status" value="1"/>
</dbReference>
<organism evidence="2 3">
    <name type="scientific">Aspergillus violaceofuscus (strain CBS 115571)</name>
    <dbReference type="NCBI Taxonomy" id="1450538"/>
    <lineage>
        <taxon>Eukaryota</taxon>
        <taxon>Fungi</taxon>
        <taxon>Dikarya</taxon>
        <taxon>Ascomycota</taxon>
        <taxon>Pezizomycotina</taxon>
        <taxon>Eurotiomycetes</taxon>
        <taxon>Eurotiomycetidae</taxon>
        <taxon>Eurotiales</taxon>
        <taxon>Aspergillaceae</taxon>
        <taxon>Aspergillus</taxon>
    </lineage>
</organism>
<evidence type="ECO:0000313" key="2">
    <source>
        <dbReference type="EMBL" id="PYI18929.1"/>
    </source>
</evidence>
<accession>A0A2V5H4D2</accession>
<keyword evidence="3" id="KW-1185">Reference proteome</keyword>
<dbReference type="PANTHER" id="PTHR47668">
    <property type="entry name" value="DIENELACTONE HYDROLASE FAMILY PROTEIN (AFU_ORTHOLOGUE AFUA_6G01940)"/>
    <property type="match status" value="1"/>
</dbReference>
<dbReference type="STRING" id="1450538.A0A2V5H4D2"/>
<dbReference type="GO" id="GO:0016787">
    <property type="term" value="F:hydrolase activity"/>
    <property type="evidence" value="ECO:0007669"/>
    <property type="project" value="InterPro"/>
</dbReference>
<evidence type="ECO:0000313" key="3">
    <source>
        <dbReference type="Proteomes" id="UP000249829"/>
    </source>
</evidence>
<reference evidence="2 3" key="1">
    <citation type="submission" date="2018-02" db="EMBL/GenBank/DDBJ databases">
        <title>The genomes of Aspergillus section Nigri reveals drivers in fungal speciation.</title>
        <authorList>
            <consortium name="DOE Joint Genome Institute"/>
            <person name="Vesth T.C."/>
            <person name="Nybo J."/>
            <person name="Theobald S."/>
            <person name="Brandl J."/>
            <person name="Frisvad J.C."/>
            <person name="Nielsen K.F."/>
            <person name="Lyhne E.K."/>
            <person name="Kogle M.E."/>
            <person name="Kuo A."/>
            <person name="Riley R."/>
            <person name="Clum A."/>
            <person name="Nolan M."/>
            <person name="Lipzen A."/>
            <person name="Salamov A."/>
            <person name="Henrissat B."/>
            <person name="Wiebenga A."/>
            <person name="De vries R.P."/>
            <person name="Grigoriev I.V."/>
            <person name="Mortensen U.H."/>
            <person name="Andersen M.R."/>
            <person name="Baker S.E."/>
        </authorList>
    </citation>
    <scope>NUCLEOTIDE SEQUENCE [LARGE SCALE GENOMIC DNA]</scope>
    <source>
        <strain evidence="2 3">CBS 115571</strain>
    </source>
</reference>
<dbReference type="OMA" id="YDIFGIW"/>